<dbReference type="Pfam" id="PF00550">
    <property type="entry name" value="PP-binding"/>
    <property type="match status" value="1"/>
</dbReference>
<dbReference type="SUPFAM" id="SSF47336">
    <property type="entry name" value="ACP-like"/>
    <property type="match status" value="1"/>
</dbReference>
<evidence type="ECO:0000313" key="2">
    <source>
        <dbReference type="EMBL" id="EML7081523.1"/>
    </source>
</evidence>
<protein>
    <submittedName>
        <fullName evidence="2">Acyl carrier protein</fullName>
    </submittedName>
</protein>
<sequence length="93" mass="10651">MTDINEKIDQRKSILVTIKAELIHRLNIQREEHQIDDDTPLFGNGLKLDSVDATEIIVMLDKAFNIQVQEGDDPSYMRSINSLASFIIQKKHS</sequence>
<organism evidence="2">
    <name type="scientific">Klebsiella oxytoca</name>
    <dbReference type="NCBI Taxonomy" id="571"/>
    <lineage>
        <taxon>Bacteria</taxon>
        <taxon>Pseudomonadati</taxon>
        <taxon>Pseudomonadota</taxon>
        <taxon>Gammaproteobacteria</taxon>
        <taxon>Enterobacterales</taxon>
        <taxon>Enterobacteriaceae</taxon>
        <taxon>Klebsiella/Raoultella group</taxon>
        <taxon>Klebsiella</taxon>
    </lineage>
</organism>
<feature type="domain" description="Carrier" evidence="1">
    <location>
        <begin position="6"/>
        <end position="91"/>
    </location>
</feature>
<dbReference type="EMBL" id="ABNOCX020000003">
    <property type="protein sequence ID" value="EML7081523.1"/>
    <property type="molecule type" value="Genomic_DNA"/>
</dbReference>
<evidence type="ECO:0000313" key="3">
    <source>
        <dbReference type="EMBL" id="HAT1685386.1"/>
    </source>
</evidence>
<dbReference type="OrthoDB" id="9803943at2"/>
<dbReference type="AlphaFoldDB" id="A0A168KM66"/>
<dbReference type="GeneID" id="93286318"/>
<gene>
    <name evidence="4" type="ORF">F6W21_02925</name>
    <name evidence="3" type="ORF">I8Y21_006245</name>
    <name evidence="2" type="ORF">RYF40_001957</name>
</gene>
<dbReference type="Proteomes" id="UP000868497">
    <property type="component" value="Unassembled WGS sequence"/>
</dbReference>
<dbReference type="RefSeq" id="WP_004099489.1">
    <property type="nucleotide sequence ID" value="NZ_ABFNOZ020000006.1"/>
</dbReference>
<dbReference type="InterPro" id="IPR036736">
    <property type="entry name" value="ACP-like_sf"/>
</dbReference>
<dbReference type="Proteomes" id="UP000856143">
    <property type="component" value="Unassembled WGS sequence"/>
</dbReference>
<dbReference type="InterPro" id="IPR009081">
    <property type="entry name" value="PP-bd_ACP"/>
</dbReference>
<reference evidence="2" key="3">
    <citation type="submission" date="2024-02" db="EMBL/GenBank/DDBJ databases">
        <authorList>
            <consortium name="Clinical and Environmental Microbiology Branch: Whole genome sequencing antimicrobial resistance pathogens in the healthcare setting"/>
        </authorList>
    </citation>
    <scope>NUCLEOTIDE SEQUENCE</scope>
    <source>
        <strain evidence="2">2023BB-00086</strain>
    </source>
</reference>
<evidence type="ECO:0000259" key="1">
    <source>
        <dbReference type="PROSITE" id="PS50075"/>
    </source>
</evidence>
<dbReference type="PROSITE" id="PS50075">
    <property type="entry name" value="CARRIER"/>
    <property type="match status" value="1"/>
</dbReference>
<accession>A0A168KM66</accession>
<proteinExistence type="predicted"/>
<reference evidence="3" key="1">
    <citation type="journal article" date="2018" name="Genome Biol.">
        <title>SKESA: strategic k-mer extension for scrupulous assemblies.</title>
        <authorList>
            <person name="Souvorov A."/>
            <person name="Agarwala R."/>
            <person name="Lipman D.J."/>
        </authorList>
    </citation>
    <scope>NUCLEOTIDE SEQUENCE</scope>
    <source>
        <strain evidence="4">AUSMDU00005748</strain>
        <strain evidence="3">R404</strain>
    </source>
</reference>
<dbReference type="EMBL" id="DACXIC010000002">
    <property type="protein sequence ID" value="HAU4355279.1"/>
    <property type="molecule type" value="Genomic_DNA"/>
</dbReference>
<reference evidence="4" key="2">
    <citation type="submission" date="2019-09" db="EMBL/GenBank/DDBJ databases">
        <authorList>
            <consortium name="NCBI Pathogen Detection Project"/>
        </authorList>
    </citation>
    <scope>NUCLEOTIDE SEQUENCE</scope>
    <source>
        <strain evidence="4">AUSMDU00005748</strain>
        <strain evidence="3">R404</strain>
    </source>
</reference>
<dbReference type="Gene3D" id="1.10.1200.10">
    <property type="entry name" value="ACP-like"/>
    <property type="match status" value="1"/>
</dbReference>
<comment type="caution">
    <text evidence="2">The sequence shown here is derived from an EMBL/GenBank/DDBJ whole genome shotgun (WGS) entry which is preliminary data.</text>
</comment>
<dbReference type="EMBL" id="DACSEO010000191">
    <property type="protein sequence ID" value="HAT1685386.1"/>
    <property type="molecule type" value="Genomic_DNA"/>
</dbReference>
<name>A0A168KM66_KLEOX</name>
<evidence type="ECO:0000313" key="4">
    <source>
        <dbReference type="EMBL" id="HAU4355279.1"/>
    </source>
</evidence>